<dbReference type="RefSeq" id="WP_228867414.1">
    <property type="nucleotide sequence ID" value="NZ_JAHUVW010000001.1"/>
</dbReference>
<dbReference type="CDD" id="cd00093">
    <property type="entry name" value="HTH_XRE"/>
    <property type="match status" value="1"/>
</dbReference>
<dbReference type="InterPro" id="IPR001387">
    <property type="entry name" value="Cro/C1-type_HTH"/>
</dbReference>
<gene>
    <name evidence="3" type="ORF">STHAL_04750</name>
</gene>
<protein>
    <submittedName>
        <fullName evidence="3">Helix-turn-helix domain-containing protein</fullName>
    </submittedName>
</protein>
<sequence length="448" mass="48512">MVDSTRMSVVRVGSSGITFGRRIAYRRTELGWTQLRLAAEVDRSEDWVSQVERDVQQVKDLTLLRRLASALGLQLDTLTELPQPAADRPRSRRRTSPSDTLTSTRAAEEDDVRRRPFMALAAAALFSPVVGQRSAHAEGTPLAGLEDLLLYGAARLPPPRYDPTAESVATSLLTSRREFKTARYDTLAKALPGRIIAAESVGTAERRARNIAELYNLATRLCIKIGDNNLVAITADRALTSARVGGDPLVVAEAHRMVSSSWRRQGSLTRATDIVVVAAGDLLTDTSAPEVKRLAAGGGLYATAAYTAAKTGDRTFAHALIREAAENATAASRTSGSADGVQGVTLHELSVHYELGDAGRAIELARTIDPTALPTAERQARFFTDVARAFDQWGKPEQCFRALLAAEQTAPQEMHRSAVRDLASGLLRHDRKLPGVRDFAVRTGVVLN</sequence>
<comment type="caution">
    <text evidence="3">The sequence shown here is derived from an EMBL/GenBank/DDBJ whole genome shotgun (WGS) entry which is preliminary data.</text>
</comment>
<dbReference type="Proteomes" id="UP000735541">
    <property type="component" value="Unassembled WGS sequence"/>
</dbReference>
<dbReference type="SUPFAM" id="SSF47413">
    <property type="entry name" value="lambda repressor-like DNA-binding domains"/>
    <property type="match status" value="1"/>
</dbReference>
<organism evidence="3 4">
    <name type="scientific">Streptomyces halstedii</name>
    <dbReference type="NCBI Taxonomy" id="1944"/>
    <lineage>
        <taxon>Bacteria</taxon>
        <taxon>Bacillati</taxon>
        <taxon>Actinomycetota</taxon>
        <taxon>Actinomycetes</taxon>
        <taxon>Kitasatosporales</taxon>
        <taxon>Streptomycetaceae</taxon>
        <taxon>Streptomyces</taxon>
    </lineage>
</organism>
<dbReference type="PROSITE" id="PS50943">
    <property type="entry name" value="HTH_CROC1"/>
    <property type="match status" value="1"/>
</dbReference>
<keyword evidence="4" id="KW-1185">Reference proteome</keyword>
<reference evidence="3 4" key="1">
    <citation type="submission" date="2021-07" db="EMBL/GenBank/DDBJ databases">
        <title>Sequencing Streptomyces halstedii LGO-A4 genome an citrus endophytic actinomycete.</title>
        <authorList>
            <person name="Samborskyy M."/>
            <person name="Scott N."/>
            <person name="Deglau R."/>
            <person name="Dickens S."/>
            <person name="Oliveira L.G."/>
        </authorList>
    </citation>
    <scope>NUCLEOTIDE SEQUENCE [LARGE SCALE GENOMIC DNA]</scope>
    <source>
        <strain evidence="3 4">LGO-A4</strain>
    </source>
</reference>
<evidence type="ECO:0000313" key="4">
    <source>
        <dbReference type="Proteomes" id="UP000735541"/>
    </source>
</evidence>
<evidence type="ECO:0000313" key="3">
    <source>
        <dbReference type="EMBL" id="MBV7668807.1"/>
    </source>
</evidence>
<evidence type="ECO:0000256" key="1">
    <source>
        <dbReference type="SAM" id="MobiDB-lite"/>
    </source>
</evidence>
<accession>A0ABS6TKM2</accession>
<name>A0ABS6TKM2_STRHA</name>
<proteinExistence type="predicted"/>
<dbReference type="SMART" id="SM00530">
    <property type="entry name" value="HTH_XRE"/>
    <property type="match status" value="1"/>
</dbReference>
<evidence type="ECO:0000259" key="2">
    <source>
        <dbReference type="PROSITE" id="PS50943"/>
    </source>
</evidence>
<feature type="domain" description="HTH cro/C1-type" evidence="2">
    <location>
        <begin position="23"/>
        <end position="78"/>
    </location>
</feature>
<feature type="region of interest" description="Disordered" evidence="1">
    <location>
        <begin position="81"/>
        <end position="108"/>
    </location>
</feature>
<dbReference type="EMBL" id="JAHUVW010000001">
    <property type="protein sequence ID" value="MBV7668807.1"/>
    <property type="molecule type" value="Genomic_DNA"/>
</dbReference>
<dbReference type="InterPro" id="IPR010982">
    <property type="entry name" value="Lambda_DNA-bd_dom_sf"/>
</dbReference>
<dbReference type="Gene3D" id="1.10.260.40">
    <property type="entry name" value="lambda repressor-like DNA-binding domains"/>
    <property type="match status" value="1"/>
</dbReference>